<evidence type="ECO:0000256" key="2">
    <source>
        <dbReference type="ARBA" id="ARBA00023002"/>
    </source>
</evidence>
<keyword evidence="5" id="KW-1185">Reference proteome</keyword>
<reference evidence="4" key="2">
    <citation type="submission" date="2020-09" db="EMBL/GenBank/DDBJ databases">
        <authorList>
            <person name="Sun Q."/>
            <person name="Zhou Y."/>
        </authorList>
    </citation>
    <scope>NUCLEOTIDE SEQUENCE</scope>
    <source>
        <strain evidence="4">CGMCC 1.15493</strain>
    </source>
</reference>
<accession>A0A916YDC6</accession>
<dbReference type="GO" id="GO:0005737">
    <property type="term" value="C:cytoplasm"/>
    <property type="evidence" value="ECO:0007669"/>
    <property type="project" value="TreeGrafter"/>
</dbReference>
<organism evidence="4 5">
    <name type="scientific">Aureimonas glaciei</name>
    <dbReference type="NCBI Taxonomy" id="1776957"/>
    <lineage>
        <taxon>Bacteria</taxon>
        <taxon>Pseudomonadati</taxon>
        <taxon>Pseudomonadota</taxon>
        <taxon>Alphaproteobacteria</taxon>
        <taxon>Hyphomicrobiales</taxon>
        <taxon>Aurantimonadaceae</taxon>
        <taxon>Aureimonas</taxon>
    </lineage>
</organism>
<name>A0A916YDC6_9HYPH</name>
<evidence type="ECO:0000256" key="1">
    <source>
        <dbReference type="ARBA" id="ARBA00009410"/>
    </source>
</evidence>
<dbReference type="Gene3D" id="3.30.9.10">
    <property type="entry name" value="D-Amino Acid Oxidase, subunit A, domain 2"/>
    <property type="match status" value="1"/>
</dbReference>
<dbReference type="GO" id="GO:0055130">
    <property type="term" value="P:D-alanine catabolic process"/>
    <property type="evidence" value="ECO:0007669"/>
    <property type="project" value="TreeGrafter"/>
</dbReference>
<dbReference type="Proteomes" id="UP000613160">
    <property type="component" value="Unassembled WGS sequence"/>
</dbReference>
<dbReference type="PANTHER" id="PTHR13847:SF280">
    <property type="entry name" value="D-AMINO ACID DEHYDROGENASE"/>
    <property type="match status" value="1"/>
</dbReference>
<dbReference type="Gene3D" id="3.50.50.60">
    <property type="entry name" value="FAD/NAD(P)-binding domain"/>
    <property type="match status" value="1"/>
</dbReference>
<dbReference type="GO" id="GO:0008718">
    <property type="term" value="F:D-amino-acid dehydrogenase activity"/>
    <property type="evidence" value="ECO:0007669"/>
    <property type="project" value="TreeGrafter"/>
</dbReference>
<dbReference type="InterPro" id="IPR036188">
    <property type="entry name" value="FAD/NAD-bd_sf"/>
</dbReference>
<sequence length="442" mass="46668">MSPEVDSVATPNVLPGPVDVVVIGGGIVGVSTALFLQQKGFRVALCEKGVIAGEQSSRNWGWCRAMGRDAREIPLIQESLRLWKRMEGLVGHDVGFRTCGIAYPAATQDKLDAHAPWLEHSRIHQLGSRILTADELRALMPGPTGDFAGALYTPGDGRAEPARAAPAIARAVIAGGGTVLTNCAVRAVETTAGRVSGVVTESGTIAAGAVVLAGGAWSRLFCGNMDLDLPQLKVLGSVLRTAPIEGGPEISAAGSDYGFRKRADGGYSLAHGGLSTFDITPDAFRLFSAFLPALKSEHKGLKLRLSRRFVDELRQKRRWAADRVSPFEETRILDPEPDAKLLEAAMAAFRRLHPAFAAAREVQRWGGLIDVTPDAVPVISDVAALPGFFVATGFSGHGFGLGPGAGKLMAELVAGDTPVVDPTPFRFARFTDGSPITLDGGF</sequence>
<reference evidence="4" key="1">
    <citation type="journal article" date="2014" name="Int. J. Syst. Evol. Microbiol.">
        <title>Complete genome sequence of Corynebacterium casei LMG S-19264T (=DSM 44701T), isolated from a smear-ripened cheese.</title>
        <authorList>
            <consortium name="US DOE Joint Genome Institute (JGI-PGF)"/>
            <person name="Walter F."/>
            <person name="Albersmeier A."/>
            <person name="Kalinowski J."/>
            <person name="Ruckert C."/>
        </authorList>
    </citation>
    <scope>NUCLEOTIDE SEQUENCE</scope>
    <source>
        <strain evidence="4">CGMCC 1.15493</strain>
    </source>
</reference>
<dbReference type="EMBL" id="BMJJ01000017">
    <property type="protein sequence ID" value="GGD40786.1"/>
    <property type="molecule type" value="Genomic_DNA"/>
</dbReference>
<proteinExistence type="inferred from homology"/>
<comment type="caution">
    <text evidence="4">The sequence shown here is derived from an EMBL/GenBank/DDBJ whole genome shotgun (WGS) entry which is preliminary data.</text>
</comment>
<gene>
    <name evidence="4" type="ORF">GCM10011335_49380</name>
</gene>
<evidence type="ECO:0000259" key="3">
    <source>
        <dbReference type="Pfam" id="PF01266"/>
    </source>
</evidence>
<dbReference type="InterPro" id="IPR006076">
    <property type="entry name" value="FAD-dep_OxRdtase"/>
</dbReference>
<dbReference type="PANTHER" id="PTHR13847">
    <property type="entry name" value="SARCOSINE DEHYDROGENASE-RELATED"/>
    <property type="match status" value="1"/>
</dbReference>
<feature type="domain" description="FAD dependent oxidoreductase" evidence="3">
    <location>
        <begin position="19"/>
        <end position="412"/>
    </location>
</feature>
<comment type="similarity">
    <text evidence="1">Belongs to the DadA oxidoreductase family.</text>
</comment>
<dbReference type="Pfam" id="PF01266">
    <property type="entry name" value="DAO"/>
    <property type="match status" value="1"/>
</dbReference>
<dbReference type="AlphaFoldDB" id="A0A916YDC6"/>
<evidence type="ECO:0000313" key="5">
    <source>
        <dbReference type="Proteomes" id="UP000613160"/>
    </source>
</evidence>
<protein>
    <submittedName>
        <fullName evidence="4">D-amino-acid oxidase</fullName>
    </submittedName>
</protein>
<evidence type="ECO:0000313" key="4">
    <source>
        <dbReference type="EMBL" id="GGD40786.1"/>
    </source>
</evidence>
<dbReference type="RefSeq" id="WP_188855101.1">
    <property type="nucleotide sequence ID" value="NZ_BMJJ01000017.1"/>
</dbReference>
<keyword evidence="2" id="KW-0560">Oxidoreductase</keyword>
<dbReference type="GO" id="GO:0005886">
    <property type="term" value="C:plasma membrane"/>
    <property type="evidence" value="ECO:0007669"/>
    <property type="project" value="TreeGrafter"/>
</dbReference>
<dbReference type="SUPFAM" id="SSF51905">
    <property type="entry name" value="FAD/NAD(P)-binding domain"/>
    <property type="match status" value="1"/>
</dbReference>